<dbReference type="GO" id="GO:0005524">
    <property type="term" value="F:ATP binding"/>
    <property type="evidence" value="ECO:0007669"/>
    <property type="project" value="UniProtKB-KW"/>
</dbReference>
<keyword evidence="3" id="KW-0067">ATP-binding</keyword>
<dbReference type="Gene3D" id="3.40.50.300">
    <property type="entry name" value="P-loop containing nucleotide triphosphate hydrolases"/>
    <property type="match status" value="2"/>
</dbReference>
<keyword evidence="1" id="KW-0677">Repeat</keyword>
<organism evidence="5 6">
    <name type="scientific">Corynebacterium spheniscorum</name>
    <dbReference type="NCBI Taxonomy" id="185761"/>
    <lineage>
        <taxon>Bacteria</taxon>
        <taxon>Bacillati</taxon>
        <taxon>Actinomycetota</taxon>
        <taxon>Actinomycetes</taxon>
        <taxon>Mycobacteriales</taxon>
        <taxon>Corynebacteriaceae</taxon>
        <taxon>Corynebacterium</taxon>
    </lineage>
</organism>
<evidence type="ECO:0000313" key="5">
    <source>
        <dbReference type="EMBL" id="SFG59733.1"/>
    </source>
</evidence>
<dbReference type="PROSITE" id="PS00211">
    <property type="entry name" value="ABC_TRANSPORTER_1"/>
    <property type="match status" value="1"/>
</dbReference>
<evidence type="ECO:0000256" key="1">
    <source>
        <dbReference type="ARBA" id="ARBA00022737"/>
    </source>
</evidence>
<protein>
    <submittedName>
        <fullName evidence="5">ATPase components of ABC transporters with duplicated ATPase domains</fullName>
    </submittedName>
</protein>
<keyword evidence="2" id="KW-0547">Nucleotide-binding</keyword>
<dbReference type="InterPro" id="IPR050611">
    <property type="entry name" value="ABCF"/>
</dbReference>
<dbReference type="EMBL" id="FOPJ01000007">
    <property type="protein sequence ID" value="SFG59733.1"/>
    <property type="molecule type" value="Genomic_DNA"/>
</dbReference>
<dbReference type="PROSITE" id="PS50893">
    <property type="entry name" value="ABC_TRANSPORTER_2"/>
    <property type="match status" value="1"/>
</dbReference>
<dbReference type="GO" id="GO:0016887">
    <property type="term" value="F:ATP hydrolysis activity"/>
    <property type="evidence" value="ECO:0007669"/>
    <property type="project" value="InterPro"/>
</dbReference>
<dbReference type="Proteomes" id="UP000199065">
    <property type="component" value="Unassembled WGS sequence"/>
</dbReference>
<evidence type="ECO:0000256" key="3">
    <source>
        <dbReference type="ARBA" id="ARBA00022840"/>
    </source>
</evidence>
<dbReference type="RefSeq" id="WP_092285714.1">
    <property type="nucleotide sequence ID" value="NZ_FOPJ01000007.1"/>
</dbReference>
<dbReference type="SMART" id="SM00382">
    <property type="entry name" value="AAA"/>
    <property type="match status" value="2"/>
</dbReference>
<dbReference type="Pfam" id="PF00005">
    <property type="entry name" value="ABC_tran"/>
    <property type="match status" value="2"/>
</dbReference>
<dbReference type="InterPro" id="IPR003439">
    <property type="entry name" value="ABC_transporter-like_ATP-bd"/>
</dbReference>
<proteinExistence type="predicted"/>
<dbReference type="STRING" id="185761.SAMN05660282_01338"/>
<dbReference type="PANTHER" id="PTHR19211">
    <property type="entry name" value="ATP-BINDING TRANSPORT PROTEIN-RELATED"/>
    <property type="match status" value="1"/>
</dbReference>
<feature type="domain" description="ABC transporter" evidence="4">
    <location>
        <begin position="4"/>
        <end position="264"/>
    </location>
</feature>
<dbReference type="SUPFAM" id="SSF52540">
    <property type="entry name" value="P-loop containing nucleoside triphosphate hydrolases"/>
    <property type="match status" value="2"/>
</dbReference>
<dbReference type="AlphaFoldDB" id="A0A1I2T430"/>
<dbReference type="InterPro" id="IPR027417">
    <property type="entry name" value="P-loop_NTPase"/>
</dbReference>
<dbReference type="PANTHER" id="PTHR19211:SF123">
    <property type="entry name" value="ABC TRANSPORTER"/>
    <property type="match status" value="1"/>
</dbReference>
<name>A0A1I2T430_9CORY</name>
<sequence>MATLKIHNLGASYGERTLFAGLNLVVSGNQKVGLSGPNGAGKSTLLAILAEAADPAVVVDGSFELSPADASIGYLTQEVERREESAAEYIERRTGVRDATASMDELAEALGSADVGDKYSDALEAWLALGGADYEQRLAEVTETLGLQEFLNVPMSGLSGGQAARVNLAVILLSQHDLLLLDEPTNDLDAQDLALLEEYVSTDPRPMVVVSHDREFLARTITDMVELDSAQESIRVFHGGYDAYVVERARARQRARESYEEYAAKREKLGERIQTQKTWLDKGVKNALKKAPDNDKILRNRSAARSEKQAGKIAQSERAIERLTEVPEPRKEWVLHLGLPDAPRSGQVVSVLDDELMQLGEKAFGPWTVQLNYGDRVLIRGANGAGKTTLLRALCREENLGSAVALGSIDQLRGLLDQDVDLMAVFSTYLPAFQDAELRTLLSKFGLVKSQVIGRAARSLSPGERTRALMALLQATSTNFLVLDEPTNHLDVAAIEELERALQDYRGTVLFVSHDRRMVDSFRATRVLTVVDGQIEESFPEH</sequence>
<evidence type="ECO:0000259" key="4">
    <source>
        <dbReference type="PROSITE" id="PS50893"/>
    </source>
</evidence>
<dbReference type="FunFam" id="3.40.50.300:FF:000011">
    <property type="entry name" value="Putative ABC transporter ATP-binding component"/>
    <property type="match status" value="1"/>
</dbReference>
<reference evidence="5 6" key="1">
    <citation type="submission" date="2016-10" db="EMBL/GenBank/DDBJ databases">
        <authorList>
            <person name="de Groot N.N."/>
        </authorList>
    </citation>
    <scope>NUCLEOTIDE SEQUENCE [LARGE SCALE GENOMIC DNA]</scope>
    <source>
        <strain>J11</strain>
        <strain evidence="6">PG 39</strain>
    </source>
</reference>
<gene>
    <name evidence="5" type="ORF">SAMN05660282_01338</name>
</gene>
<dbReference type="InterPro" id="IPR003593">
    <property type="entry name" value="AAA+_ATPase"/>
</dbReference>
<keyword evidence="6" id="KW-1185">Reference proteome</keyword>
<dbReference type="InterPro" id="IPR017871">
    <property type="entry name" value="ABC_transporter-like_CS"/>
</dbReference>
<dbReference type="OrthoDB" id="3239744at2"/>
<evidence type="ECO:0000313" key="6">
    <source>
        <dbReference type="Proteomes" id="UP000199065"/>
    </source>
</evidence>
<accession>A0A1I2T430</accession>
<evidence type="ECO:0000256" key="2">
    <source>
        <dbReference type="ARBA" id="ARBA00022741"/>
    </source>
</evidence>